<protein>
    <submittedName>
        <fullName evidence="1">Uncharacterized protein</fullName>
    </submittedName>
</protein>
<gene>
    <name evidence="1" type="ORF">ES288_D08G095400v1</name>
</gene>
<keyword evidence="2" id="KW-1185">Reference proteome</keyword>
<proteinExistence type="predicted"/>
<reference evidence="1 2" key="1">
    <citation type="submission" date="2019-06" db="EMBL/GenBank/DDBJ databases">
        <title>WGS assembly of Gossypium darwinii.</title>
        <authorList>
            <person name="Chen Z.J."/>
            <person name="Sreedasyam A."/>
            <person name="Ando A."/>
            <person name="Song Q."/>
            <person name="De L."/>
            <person name="Hulse-Kemp A."/>
            <person name="Ding M."/>
            <person name="Ye W."/>
            <person name="Kirkbride R."/>
            <person name="Jenkins J."/>
            <person name="Plott C."/>
            <person name="Lovell J."/>
            <person name="Lin Y.-M."/>
            <person name="Vaughn R."/>
            <person name="Liu B."/>
            <person name="Li W."/>
            <person name="Simpson S."/>
            <person name="Scheffler B."/>
            <person name="Saski C."/>
            <person name="Grover C."/>
            <person name="Hu G."/>
            <person name="Conover J."/>
            <person name="Carlson J."/>
            <person name="Shu S."/>
            <person name="Boston L."/>
            <person name="Williams M."/>
            <person name="Peterson D."/>
            <person name="Mcgee K."/>
            <person name="Jones D."/>
            <person name="Wendel J."/>
            <person name="Stelly D."/>
            <person name="Grimwood J."/>
            <person name="Schmutz J."/>
        </authorList>
    </citation>
    <scope>NUCLEOTIDE SEQUENCE [LARGE SCALE GENOMIC DNA]</scope>
    <source>
        <strain evidence="1">1808015.09</strain>
    </source>
</reference>
<dbReference type="Proteomes" id="UP000323506">
    <property type="component" value="Chromosome D08"/>
</dbReference>
<accession>A0A5D2BHE3</accession>
<evidence type="ECO:0000313" key="2">
    <source>
        <dbReference type="Proteomes" id="UP000323506"/>
    </source>
</evidence>
<evidence type="ECO:0000313" key="1">
    <source>
        <dbReference type="EMBL" id="TYG56834.1"/>
    </source>
</evidence>
<sequence length="68" mass="7826">MFLTFFNPKDYCFLFSFFSSSTLAVAVATTDDVLFPTRKWNRVLLFVLSFIFSEFNPNIKSSSPISKP</sequence>
<organism evidence="1 2">
    <name type="scientific">Gossypium darwinii</name>
    <name type="common">Darwin's cotton</name>
    <name type="synonym">Gossypium barbadense var. darwinii</name>
    <dbReference type="NCBI Taxonomy" id="34276"/>
    <lineage>
        <taxon>Eukaryota</taxon>
        <taxon>Viridiplantae</taxon>
        <taxon>Streptophyta</taxon>
        <taxon>Embryophyta</taxon>
        <taxon>Tracheophyta</taxon>
        <taxon>Spermatophyta</taxon>
        <taxon>Magnoliopsida</taxon>
        <taxon>eudicotyledons</taxon>
        <taxon>Gunneridae</taxon>
        <taxon>Pentapetalae</taxon>
        <taxon>rosids</taxon>
        <taxon>malvids</taxon>
        <taxon>Malvales</taxon>
        <taxon>Malvaceae</taxon>
        <taxon>Malvoideae</taxon>
        <taxon>Gossypium</taxon>
    </lineage>
</organism>
<dbReference type="AlphaFoldDB" id="A0A5D2BHE3"/>
<dbReference type="EMBL" id="CM017708">
    <property type="protein sequence ID" value="TYG56834.1"/>
    <property type="molecule type" value="Genomic_DNA"/>
</dbReference>
<name>A0A5D2BHE3_GOSDA</name>